<keyword evidence="1" id="KW-0812">Transmembrane</keyword>
<dbReference type="EMBL" id="CM017711">
    <property type="protein sequence ID" value="TYG46843.1"/>
    <property type="molecule type" value="Genomic_DNA"/>
</dbReference>
<proteinExistence type="predicted"/>
<gene>
    <name evidence="2" type="ORF">ES288_D11G289100v1</name>
</gene>
<evidence type="ECO:0000256" key="1">
    <source>
        <dbReference type="SAM" id="Phobius"/>
    </source>
</evidence>
<feature type="transmembrane region" description="Helical" evidence="1">
    <location>
        <begin position="33"/>
        <end position="57"/>
    </location>
</feature>
<name>A0A5D2ARZ1_GOSDA</name>
<protein>
    <submittedName>
        <fullName evidence="2">Uncharacterized protein</fullName>
    </submittedName>
</protein>
<keyword evidence="1" id="KW-1133">Transmembrane helix</keyword>
<sequence>MCNVTKFITSIYIFNLCLLPKNVLSSGSLELNLYPFFFTFSLSKFFALVLCSSSVGGRTQKLGRRNRRWHRRTGIHVLLIANDEYFAG</sequence>
<keyword evidence="3" id="KW-1185">Reference proteome</keyword>
<reference evidence="2 3" key="1">
    <citation type="submission" date="2019-06" db="EMBL/GenBank/DDBJ databases">
        <title>WGS assembly of Gossypium darwinii.</title>
        <authorList>
            <person name="Chen Z.J."/>
            <person name="Sreedasyam A."/>
            <person name="Ando A."/>
            <person name="Song Q."/>
            <person name="De L."/>
            <person name="Hulse-Kemp A."/>
            <person name="Ding M."/>
            <person name="Ye W."/>
            <person name="Kirkbride R."/>
            <person name="Jenkins J."/>
            <person name="Plott C."/>
            <person name="Lovell J."/>
            <person name="Lin Y.-M."/>
            <person name="Vaughn R."/>
            <person name="Liu B."/>
            <person name="Li W."/>
            <person name="Simpson S."/>
            <person name="Scheffler B."/>
            <person name="Saski C."/>
            <person name="Grover C."/>
            <person name="Hu G."/>
            <person name="Conover J."/>
            <person name="Carlson J."/>
            <person name="Shu S."/>
            <person name="Boston L."/>
            <person name="Williams M."/>
            <person name="Peterson D."/>
            <person name="Mcgee K."/>
            <person name="Jones D."/>
            <person name="Wendel J."/>
            <person name="Stelly D."/>
            <person name="Grimwood J."/>
            <person name="Schmutz J."/>
        </authorList>
    </citation>
    <scope>NUCLEOTIDE SEQUENCE [LARGE SCALE GENOMIC DNA]</scope>
    <source>
        <strain evidence="2">1808015.09</strain>
    </source>
</reference>
<evidence type="ECO:0000313" key="3">
    <source>
        <dbReference type="Proteomes" id="UP000323506"/>
    </source>
</evidence>
<organism evidence="2 3">
    <name type="scientific">Gossypium darwinii</name>
    <name type="common">Darwin's cotton</name>
    <name type="synonym">Gossypium barbadense var. darwinii</name>
    <dbReference type="NCBI Taxonomy" id="34276"/>
    <lineage>
        <taxon>Eukaryota</taxon>
        <taxon>Viridiplantae</taxon>
        <taxon>Streptophyta</taxon>
        <taxon>Embryophyta</taxon>
        <taxon>Tracheophyta</taxon>
        <taxon>Spermatophyta</taxon>
        <taxon>Magnoliopsida</taxon>
        <taxon>eudicotyledons</taxon>
        <taxon>Gunneridae</taxon>
        <taxon>Pentapetalae</taxon>
        <taxon>rosids</taxon>
        <taxon>malvids</taxon>
        <taxon>Malvales</taxon>
        <taxon>Malvaceae</taxon>
        <taxon>Malvoideae</taxon>
        <taxon>Gossypium</taxon>
    </lineage>
</organism>
<keyword evidence="1" id="KW-0472">Membrane</keyword>
<dbReference type="AlphaFoldDB" id="A0A5D2ARZ1"/>
<evidence type="ECO:0000313" key="2">
    <source>
        <dbReference type="EMBL" id="TYG46843.1"/>
    </source>
</evidence>
<accession>A0A5D2ARZ1</accession>
<dbReference type="Proteomes" id="UP000323506">
    <property type="component" value="Chromosome D11"/>
</dbReference>